<name>A0ACC0GBX7_9ERIC</name>
<evidence type="ECO:0000313" key="2">
    <source>
        <dbReference type="Proteomes" id="UP001060215"/>
    </source>
</evidence>
<accession>A0ACC0GBX7</accession>
<keyword evidence="2" id="KW-1185">Reference proteome</keyword>
<organism evidence="1 2">
    <name type="scientific">Camellia lanceoleosa</name>
    <dbReference type="NCBI Taxonomy" id="1840588"/>
    <lineage>
        <taxon>Eukaryota</taxon>
        <taxon>Viridiplantae</taxon>
        <taxon>Streptophyta</taxon>
        <taxon>Embryophyta</taxon>
        <taxon>Tracheophyta</taxon>
        <taxon>Spermatophyta</taxon>
        <taxon>Magnoliopsida</taxon>
        <taxon>eudicotyledons</taxon>
        <taxon>Gunneridae</taxon>
        <taxon>Pentapetalae</taxon>
        <taxon>asterids</taxon>
        <taxon>Ericales</taxon>
        <taxon>Theaceae</taxon>
        <taxon>Camellia</taxon>
    </lineage>
</organism>
<dbReference type="EMBL" id="CM045767">
    <property type="protein sequence ID" value="KAI7997161.1"/>
    <property type="molecule type" value="Genomic_DNA"/>
</dbReference>
<protein>
    <submittedName>
        <fullName evidence="1">Aldehyde dehydrogenase family 2 member C4</fullName>
    </submittedName>
</protein>
<evidence type="ECO:0000313" key="1">
    <source>
        <dbReference type="EMBL" id="KAI7997161.1"/>
    </source>
</evidence>
<sequence>PFNKVEEGLKISHFTVDKTQFERILSYIKHGKGEGARMLTGGKPCGQKGYYIEPTIFTDVKDNMVIAKEEILGPVMSLMKFK</sequence>
<comment type="caution">
    <text evidence="1">The sequence shown here is derived from an EMBL/GenBank/DDBJ whole genome shotgun (WGS) entry which is preliminary data.</text>
</comment>
<proteinExistence type="predicted"/>
<dbReference type="Proteomes" id="UP001060215">
    <property type="component" value="Chromosome 10"/>
</dbReference>
<gene>
    <name evidence="1" type="ORF">LOK49_LG10G02754</name>
</gene>
<reference evidence="1 2" key="1">
    <citation type="journal article" date="2022" name="Plant J.">
        <title>Chromosome-level genome of Camellia lanceoleosa provides a valuable resource for understanding genome evolution and self-incompatibility.</title>
        <authorList>
            <person name="Gong W."/>
            <person name="Xiao S."/>
            <person name="Wang L."/>
            <person name="Liao Z."/>
            <person name="Chang Y."/>
            <person name="Mo W."/>
            <person name="Hu G."/>
            <person name="Li W."/>
            <person name="Zhao G."/>
            <person name="Zhu H."/>
            <person name="Hu X."/>
            <person name="Ji K."/>
            <person name="Xiang X."/>
            <person name="Song Q."/>
            <person name="Yuan D."/>
            <person name="Jin S."/>
            <person name="Zhang L."/>
        </authorList>
    </citation>
    <scope>NUCLEOTIDE SEQUENCE [LARGE SCALE GENOMIC DNA]</scope>
    <source>
        <strain evidence="1">SQ_2022a</strain>
    </source>
</reference>
<feature type="non-terminal residue" evidence="1">
    <location>
        <position position="1"/>
    </location>
</feature>